<sequence>MTLDLITELNIQRFIQLADMPDCCSMADMCWKKEKYETYLNYRDRRLHISQCLPRGPFDNDLLMLALQRWHPAYFAGIPQRFFKLRCGLFISCSPAAESTAELWFRLHRRQQAFLESLCKSPS</sequence>
<organism evidence="1 2">
    <name type="scientific">Lonsdalea iberica</name>
    <dbReference type="NCBI Taxonomy" id="1082703"/>
    <lineage>
        <taxon>Bacteria</taxon>
        <taxon>Pseudomonadati</taxon>
        <taxon>Pseudomonadota</taxon>
        <taxon>Gammaproteobacteria</taxon>
        <taxon>Enterobacterales</taxon>
        <taxon>Pectobacteriaceae</taxon>
        <taxon>Lonsdalea</taxon>
    </lineage>
</organism>
<reference evidence="1 2" key="1">
    <citation type="submission" date="2016-02" db="EMBL/GenBank/DDBJ databases">
        <title>Species-wide whole genome sequencing reveals diversity, host range in Lonsdalea quercina.</title>
        <authorList>
            <person name="Li Y."/>
        </authorList>
    </citation>
    <scope>NUCLEOTIDE SEQUENCE [LARGE SCALE GENOMIC DNA]</scope>
    <source>
        <strain evidence="1 2">LMG 26265</strain>
    </source>
</reference>
<keyword evidence="2" id="KW-1185">Reference proteome</keyword>
<protein>
    <submittedName>
        <fullName evidence="1">Type III secretion system protein SsaM</fullName>
    </submittedName>
</protein>
<gene>
    <name evidence="1" type="ORF">AU512_05785</name>
</gene>
<name>A0ABX3XHT3_9GAMM</name>
<proteinExistence type="predicted"/>
<dbReference type="RefSeq" id="WP_094100561.1">
    <property type="nucleotide sequence ID" value="NZ_LUTQ01000012.1"/>
</dbReference>
<evidence type="ECO:0000313" key="2">
    <source>
        <dbReference type="Proteomes" id="UP000194040"/>
    </source>
</evidence>
<dbReference type="EMBL" id="LUTQ01000012">
    <property type="protein sequence ID" value="OSN10901.1"/>
    <property type="molecule type" value="Genomic_DNA"/>
</dbReference>
<comment type="caution">
    <text evidence="1">The sequence shown here is derived from an EMBL/GenBank/DDBJ whole genome shotgun (WGS) entry which is preliminary data.</text>
</comment>
<evidence type="ECO:0000313" key="1">
    <source>
        <dbReference type="EMBL" id="OSN10901.1"/>
    </source>
</evidence>
<accession>A0ABX3XHT3</accession>
<dbReference type="Proteomes" id="UP000194040">
    <property type="component" value="Unassembled WGS sequence"/>
</dbReference>